<reference evidence="20 21" key="1">
    <citation type="submission" date="2019-12" db="EMBL/GenBank/DDBJ databases">
        <title>Chromosome-level assembly of the Caenorhabditis remanei genome.</title>
        <authorList>
            <person name="Teterina A.A."/>
            <person name="Willis J.H."/>
            <person name="Phillips P.C."/>
        </authorList>
    </citation>
    <scope>NUCLEOTIDE SEQUENCE [LARGE SCALE GENOMIC DNA]</scope>
    <source>
        <strain evidence="20 21">PX506</strain>
        <tissue evidence="20">Whole organism</tissue>
    </source>
</reference>
<keyword evidence="3" id="KW-0145">Chemotaxis</keyword>
<evidence type="ECO:0000256" key="17">
    <source>
        <dbReference type="ARBA" id="ARBA00078653"/>
    </source>
</evidence>
<dbReference type="PANTHER" id="PTHR22943:SF41">
    <property type="entry name" value="SEVEN TM RECEPTOR"/>
    <property type="match status" value="1"/>
</dbReference>
<evidence type="ECO:0000256" key="16">
    <source>
        <dbReference type="ARBA" id="ARBA00067967"/>
    </source>
</evidence>
<dbReference type="Proteomes" id="UP000483820">
    <property type="component" value="Chromosome IV"/>
</dbReference>
<proteinExistence type="inferred from homology"/>
<evidence type="ECO:0000313" key="21">
    <source>
        <dbReference type="Proteomes" id="UP000483820"/>
    </source>
</evidence>
<evidence type="ECO:0000256" key="4">
    <source>
        <dbReference type="ARBA" id="ARBA00022606"/>
    </source>
</evidence>
<comment type="subcellular location">
    <subcellularLocation>
        <location evidence="1">Cell projection</location>
        <location evidence="1">Cilium membrane</location>
        <topology evidence="1">Multi-pass membrane protein</topology>
    </subcellularLocation>
</comment>
<keyword evidence="11" id="KW-0325">Glycoprotein</keyword>
<evidence type="ECO:0000256" key="10">
    <source>
        <dbReference type="ARBA" id="ARBA00023170"/>
    </source>
</evidence>
<keyword evidence="9 19" id="KW-0472">Membrane</keyword>
<dbReference type="FunFam" id="1.20.1070.10:FF:000128">
    <property type="entry name" value="Seven TM Receptor"/>
    <property type="match status" value="1"/>
</dbReference>
<keyword evidence="2" id="KW-1003">Cell membrane</keyword>
<feature type="transmembrane region" description="Helical" evidence="19">
    <location>
        <begin position="12"/>
        <end position="30"/>
    </location>
</feature>
<evidence type="ECO:0000256" key="19">
    <source>
        <dbReference type="SAM" id="Phobius"/>
    </source>
</evidence>
<dbReference type="AlphaFoldDB" id="A0A6A5GW55"/>
<keyword evidence="4" id="KW-0716">Sensory transduction</keyword>
<dbReference type="RefSeq" id="XP_053585538.1">
    <property type="nucleotide sequence ID" value="XM_053730766.1"/>
</dbReference>
<dbReference type="SUPFAM" id="SSF81321">
    <property type="entry name" value="Family A G protein-coupled receptor-like"/>
    <property type="match status" value="1"/>
</dbReference>
<comment type="subunit">
    <text evidence="15">Interacts with odr-4.</text>
</comment>
<evidence type="ECO:0000256" key="8">
    <source>
        <dbReference type="ARBA" id="ARBA00023069"/>
    </source>
</evidence>
<evidence type="ECO:0000256" key="2">
    <source>
        <dbReference type="ARBA" id="ARBA00022475"/>
    </source>
</evidence>
<evidence type="ECO:0000256" key="12">
    <source>
        <dbReference type="ARBA" id="ARBA00023273"/>
    </source>
</evidence>
<feature type="transmembrane region" description="Helical" evidence="19">
    <location>
        <begin position="284"/>
        <end position="304"/>
    </location>
</feature>
<keyword evidence="5 19" id="KW-0812">Transmembrane</keyword>
<evidence type="ECO:0000256" key="7">
    <source>
        <dbReference type="ARBA" id="ARBA00022989"/>
    </source>
</evidence>
<evidence type="ECO:0000256" key="9">
    <source>
        <dbReference type="ARBA" id="ARBA00023136"/>
    </source>
</evidence>
<evidence type="ECO:0000313" key="20">
    <source>
        <dbReference type="EMBL" id="KAF1758846.1"/>
    </source>
</evidence>
<name>A0A6A5GW55_CAERE</name>
<comment type="function">
    <text evidence="13">An odorant receptor which affects chemotaxis to the volatile odorant diacetyl. Specifies AWA neuronal cell fate via the odr-7 pathway.</text>
</comment>
<feature type="transmembrane region" description="Helical" evidence="19">
    <location>
        <begin position="200"/>
        <end position="225"/>
    </location>
</feature>
<dbReference type="GO" id="GO:0006935">
    <property type="term" value="P:chemotaxis"/>
    <property type="evidence" value="ECO:0007669"/>
    <property type="project" value="UniProtKB-KW"/>
</dbReference>
<feature type="transmembrane region" description="Helical" evidence="19">
    <location>
        <begin position="130"/>
        <end position="152"/>
    </location>
</feature>
<dbReference type="GO" id="GO:0038022">
    <property type="term" value="F:G protein-coupled olfactory receptor activity"/>
    <property type="evidence" value="ECO:0007669"/>
    <property type="project" value="TreeGrafter"/>
</dbReference>
<dbReference type="PANTHER" id="PTHR22943">
    <property type="entry name" value="7-TRANSMEMBRANE DOMAIN RECEPTOR C.ELEGANS"/>
    <property type="match status" value="1"/>
</dbReference>
<gene>
    <name evidence="20" type="ORF">GCK72_015306</name>
</gene>
<organism evidence="20 21">
    <name type="scientific">Caenorhabditis remanei</name>
    <name type="common">Caenorhabditis vulgaris</name>
    <dbReference type="NCBI Taxonomy" id="31234"/>
    <lineage>
        <taxon>Eukaryota</taxon>
        <taxon>Metazoa</taxon>
        <taxon>Ecdysozoa</taxon>
        <taxon>Nematoda</taxon>
        <taxon>Chromadorea</taxon>
        <taxon>Rhabditida</taxon>
        <taxon>Rhabditina</taxon>
        <taxon>Rhabditomorpha</taxon>
        <taxon>Rhabditoidea</taxon>
        <taxon>Rhabditidae</taxon>
        <taxon>Peloderinae</taxon>
        <taxon>Caenorhabditis</taxon>
    </lineage>
</organism>
<evidence type="ECO:0000256" key="1">
    <source>
        <dbReference type="ARBA" id="ARBA00004272"/>
    </source>
</evidence>
<accession>A0A6A5GW55</accession>
<evidence type="ECO:0000256" key="11">
    <source>
        <dbReference type="ARBA" id="ARBA00023180"/>
    </source>
</evidence>
<comment type="caution">
    <text evidence="20">The sequence shown here is derived from an EMBL/GenBank/DDBJ whole genome shotgun (WGS) entry which is preliminary data.</text>
</comment>
<dbReference type="KEGG" id="crq:GCK72_015306"/>
<keyword evidence="7 19" id="KW-1133">Transmembrane helix</keyword>
<evidence type="ECO:0000256" key="3">
    <source>
        <dbReference type="ARBA" id="ARBA00022500"/>
    </source>
</evidence>
<feature type="transmembrane region" description="Helical" evidence="19">
    <location>
        <begin position="42"/>
        <end position="65"/>
    </location>
</feature>
<evidence type="ECO:0000256" key="18">
    <source>
        <dbReference type="ARBA" id="ARBA00082489"/>
    </source>
</evidence>
<protein>
    <recommendedName>
        <fullName evidence="16">Serpentine receptor class r-10</fullName>
    </recommendedName>
    <alternativeName>
        <fullName evidence="17">Odorant response abnormal protein 10</fullName>
    </alternativeName>
    <alternativeName>
        <fullName evidence="18">Olfactory receptor 10</fullName>
    </alternativeName>
</protein>
<feature type="transmembrane region" description="Helical" evidence="19">
    <location>
        <begin position="85"/>
        <end position="110"/>
    </location>
</feature>
<dbReference type="GeneID" id="9804490"/>
<dbReference type="InterPro" id="IPR019428">
    <property type="entry name" value="7TM_GPCR_serpentine_rcpt_Str"/>
</dbReference>
<evidence type="ECO:0000256" key="13">
    <source>
        <dbReference type="ARBA" id="ARBA00054965"/>
    </source>
</evidence>
<evidence type="ECO:0000256" key="5">
    <source>
        <dbReference type="ARBA" id="ARBA00022692"/>
    </source>
</evidence>
<dbReference type="CTD" id="9804490"/>
<comment type="similarity">
    <text evidence="14">Belongs to the nematode receptor-like protein str family.</text>
</comment>
<keyword evidence="12" id="KW-0966">Cell projection</keyword>
<sequence>MGAPLYISISQHFGFFVSLLTNTLLLYLIKTRADKLFGRYRVLMICFCVYCLFYATVETLASPVVHIHGAGILFYVNSFLKNDMFWGMVMAVAYSACFASCISLLANHFVFRYIAVCRSNKLYYFDGYKLYLWFIPPLFMLSVWAAAIQFLYDPTDPERRDYFRNMTKEVYDENIDKLAYIGPVYYTWENGKRQFRLQDVLGSMVISSIISISFTTCIVCAYKTYKKLDDLSNQISNKTRDLNKQLFWTLGLQTLLPCFTQYIPVGLNFTLPLFEIPVGKIANLVGVTPCLYPALDPLIAIFMIKRFRNWLFRKESPSQGGSGARVHAHVVNIHDSN</sequence>
<dbReference type="GO" id="GO:0042048">
    <property type="term" value="P:olfactory behavior"/>
    <property type="evidence" value="ECO:0007669"/>
    <property type="project" value="TreeGrafter"/>
</dbReference>
<feature type="transmembrane region" description="Helical" evidence="19">
    <location>
        <begin position="246"/>
        <end position="264"/>
    </location>
</feature>
<keyword evidence="10" id="KW-0675">Receptor</keyword>
<evidence type="ECO:0000256" key="15">
    <source>
        <dbReference type="ARBA" id="ARBA00064300"/>
    </source>
</evidence>
<dbReference type="Pfam" id="PF10326">
    <property type="entry name" value="7TM_GPCR_Str"/>
    <property type="match status" value="1"/>
</dbReference>
<keyword evidence="8" id="KW-0969">Cilium</keyword>
<evidence type="ECO:0000256" key="6">
    <source>
        <dbReference type="ARBA" id="ARBA00022725"/>
    </source>
</evidence>
<evidence type="ECO:0000256" key="14">
    <source>
        <dbReference type="ARBA" id="ARBA00061678"/>
    </source>
</evidence>
<keyword evidence="6" id="KW-0552">Olfaction</keyword>
<dbReference type="GO" id="GO:0060170">
    <property type="term" value="C:ciliary membrane"/>
    <property type="evidence" value="ECO:0007669"/>
    <property type="project" value="UniProtKB-SubCell"/>
</dbReference>
<dbReference type="EMBL" id="WUAV01000004">
    <property type="protein sequence ID" value="KAF1758846.1"/>
    <property type="molecule type" value="Genomic_DNA"/>
</dbReference>